<evidence type="ECO:0000256" key="7">
    <source>
        <dbReference type="ARBA" id="ARBA00023136"/>
    </source>
</evidence>
<dbReference type="Gene3D" id="1.20.58.90">
    <property type="match status" value="1"/>
</dbReference>
<dbReference type="EMBL" id="CAEKKB010000001">
    <property type="protein sequence ID" value="CAB4296820.1"/>
    <property type="molecule type" value="Genomic_DNA"/>
</dbReference>
<evidence type="ECO:0000256" key="2">
    <source>
        <dbReference type="ARBA" id="ARBA00022448"/>
    </source>
</evidence>
<keyword evidence="3" id="KW-0812">Transmembrane</keyword>
<reference evidence="12" key="1">
    <citation type="journal article" date="2020" name="Genome Biol.">
        <title>Gamete binning: chromosome-level and haplotype-resolved genome assembly enabled by high-throughput single-cell sequencing of gamete genomes.</title>
        <authorList>
            <person name="Campoy J.A."/>
            <person name="Sun H."/>
            <person name="Goel M."/>
            <person name="Jiao W.-B."/>
            <person name="Folz-Donahue K."/>
            <person name="Wang N."/>
            <person name="Rubio M."/>
            <person name="Liu C."/>
            <person name="Kukat C."/>
            <person name="Ruiz D."/>
            <person name="Huettel B."/>
            <person name="Schneeberger K."/>
        </authorList>
    </citation>
    <scope>NUCLEOTIDE SEQUENCE [LARGE SCALE GENOMIC DNA]</scope>
    <source>
        <strain evidence="12">cv. Rojo Pasion</strain>
    </source>
</reference>
<proteinExistence type="inferred from homology"/>
<keyword evidence="4" id="KW-0653">Protein transport</keyword>
<dbReference type="GO" id="GO:0015031">
    <property type="term" value="P:protein transport"/>
    <property type="evidence" value="ECO:0007669"/>
    <property type="project" value="UniProtKB-KW"/>
</dbReference>
<dbReference type="FunFam" id="1.20.58.90:FF:000004">
    <property type="entry name" value="Syntaxin 10"/>
    <property type="match status" value="1"/>
</dbReference>
<keyword evidence="7" id="KW-0472">Membrane</keyword>
<evidence type="ECO:0000313" key="12">
    <source>
        <dbReference type="Proteomes" id="UP000507245"/>
    </source>
</evidence>
<name>A0A6J5W5F3_PRUAR</name>
<feature type="domain" description="Syntaxin 6/10/61 N-terminal" evidence="10">
    <location>
        <begin position="11"/>
        <end position="103"/>
    </location>
</feature>
<comment type="subcellular location">
    <subcellularLocation>
        <location evidence="8">Golgi apparatus</location>
        <location evidence="8">trans-Golgi network membrane</location>
        <topology evidence="8">Single-pass type IV membrane protein</topology>
    </subcellularLocation>
</comment>
<feature type="region of interest" description="Disordered" evidence="9">
    <location>
        <begin position="151"/>
        <end position="195"/>
    </location>
</feature>
<keyword evidence="5" id="KW-1133">Transmembrane helix</keyword>
<feature type="compositionally biased region" description="Basic and acidic residues" evidence="9">
    <location>
        <begin position="151"/>
        <end position="164"/>
    </location>
</feature>
<feature type="compositionally biased region" description="Polar residues" evidence="9">
    <location>
        <begin position="169"/>
        <end position="181"/>
    </location>
</feature>
<dbReference type="PANTHER" id="PTHR34949">
    <property type="entry name" value="OS05G0443700 PROTEIN"/>
    <property type="match status" value="1"/>
</dbReference>
<comment type="similarity">
    <text evidence="1">Belongs to the syntaxin family.</text>
</comment>
<dbReference type="GO" id="GO:0016020">
    <property type="term" value="C:membrane"/>
    <property type="evidence" value="ECO:0007669"/>
    <property type="project" value="InterPro"/>
</dbReference>
<evidence type="ECO:0000256" key="1">
    <source>
        <dbReference type="ARBA" id="ARBA00009063"/>
    </source>
</evidence>
<dbReference type="PANTHER" id="PTHR34949:SF6">
    <property type="entry name" value="EXPRESSED PROTEIN"/>
    <property type="match status" value="1"/>
</dbReference>
<sequence length="393" mass="44275">MASSFDRWEKDPFFSAAEEVQESADRMESTYRTWIHAKKDTSSMWDPEELHRDLRTTLGTTKWQLEEFARAVRSSYARSSCEDARDRHHEFIVAIEDQISKIEISLREVALSEGKASQPWVRLDEGECNELAFFLSGPSASKERVIALSNDRDSENLRGTDKESAPGCSKNSCGSAEYGSQKTREEKPHGHRRTASASADIGVWKIAVFDDAYLPSSSAMMVEQPVRKIPSFSGFISSMETASKLKWSKNGFRKWKAVDRHEDADAALLPSSQLSRGINACYEKSKSCLDSCDDCYDKPLYGWYGAIQRQLQSFNCIACYLSRGPCPQFLVPHDSARGEPSCQLLNIEVEYCVQKTTILFSHIVEASSGEHNLQPSENFPFVLFFNFDILEGG</sequence>
<dbReference type="AlphaFoldDB" id="A0A6J5W5F3"/>
<protein>
    <recommendedName>
        <fullName evidence="10">Syntaxin 6/10/61 N-terminal domain-containing protein</fullName>
    </recommendedName>
</protein>
<evidence type="ECO:0000256" key="5">
    <source>
        <dbReference type="ARBA" id="ARBA00022989"/>
    </source>
</evidence>
<evidence type="ECO:0000256" key="3">
    <source>
        <dbReference type="ARBA" id="ARBA00022692"/>
    </source>
</evidence>
<organism evidence="11 12">
    <name type="scientific">Prunus armeniaca</name>
    <name type="common">Apricot</name>
    <name type="synonym">Armeniaca vulgaris</name>
    <dbReference type="NCBI Taxonomy" id="36596"/>
    <lineage>
        <taxon>Eukaryota</taxon>
        <taxon>Viridiplantae</taxon>
        <taxon>Streptophyta</taxon>
        <taxon>Embryophyta</taxon>
        <taxon>Tracheophyta</taxon>
        <taxon>Spermatophyta</taxon>
        <taxon>Magnoliopsida</taxon>
        <taxon>eudicotyledons</taxon>
        <taxon>Gunneridae</taxon>
        <taxon>Pentapetalae</taxon>
        <taxon>rosids</taxon>
        <taxon>fabids</taxon>
        <taxon>Rosales</taxon>
        <taxon>Rosaceae</taxon>
        <taxon>Amygdaloideae</taxon>
        <taxon>Amygdaleae</taxon>
        <taxon>Prunus</taxon>
    </lineage>
</organism>
<dbReference type="InterPro" id="IPR015260">
    <property type="entry name" value="Syntaxin-6/10/61_N"/>
</dbReference>
<accession>A0A6J5W5F3</accession>
<evidence type="ECO:0000256" key="6">
    <source>
        <dbReference type="ARBA" id="ARBA00023034"/>
    </source>
</evidence>
<dbReference type="InterPro" id="IPR010989">
    <property type="entry name" value="SNARE"/>
</dbReference>
<evidence type="ECO:0000259" key="10">
    <source>
        <dbReference type="Pfam" id="PF09177"/>
    </source>
</evidence>
<evidence type="ECO:0000256" key="9">
    <source>
        <dbReference type="SAM" id="MobiDB-lite"/>
    </source>
</evidence>
<keyword evidence="2" id="KW-0813">Transport</keyword>
<evidence type="ECO:0000256" key="8">
    <source>
        <dbReference type="ARBA" id="ARBA00037801"/>
    </source>
</evidence>
<evidence type="ECO:0000256" key="4">
    <source>
        <dbReference type="ARBA" id="ARBA00022927"/>
    </source>
</evidence>
<keyword evidence="12" id="KW-1185">Reference proteome</keyword>
<dbReference type="Proteomes" id="UP000507245">
    <property type="component" value="Unassembled WGS sequence"/>
</dbReference>
<evidence type="ECO:0000313" key="11">
    <source>
        <dbReference type="EMBL" id="CAB4296820.1"/>
    </source>
</evidence>
<gene>
    <name evidence="11" type="ORF">ORAREDHAP_LOCUS8478</name>
</gene>
<dbReference type="GO" id="GO:0048193">
    <property type="term" value="P:Golgi vesicle transport"/>
    <property type="evidence" value="ECO:0007669"/>
    <property type="project" value="InterPro"/>
</dbReference>
<dbReference type="OrthoDB" id="1889309at2759"/>
<dbReference type="CDD" id="cd21442">
    <property type="entry name" value="SNARE_NTD_STX6-like"/>
    <property type="match status" value="1"/>
</dbReference>
<keyword evidence="6" id="KW-0333">Golgi apparatus</keyword>
<dbReference type="SUPFAM" id="SSF47661">
    <property type="entry name" value="t-snare proteins"/>
    <property type="match status" value="1"/>
</dbReference>
<dbReference type="Pfam" id="PF09177">
    <property type="entry name" value="STX6_10_61_N"/>
    <property type="match status" value="1"/>
</dbReference>
<dbReference type="GO" id="GO:0005794">
    <property type="term" value="C:Golgi apparatus"/>
    <property type="evidence" value="ECO:0007669"/>
    <property type="project" value="UniProtKB-SubCell"/>
</dbReference>